<reference evidence="2 3" key="1">
    <citation type="submission" date="2023-08" db="EMBL/GenBank/DDBJ databases">
        <title>Black Yeasts Isolated from many extreme environments.</title>
        <authorList>
            <person name="Coleine C."/>
            <person name="Stajich J.E."/>
            <person name="Selbmann L."/>
        </authorList>
    </citation>
    <scope>NUCLEOTIDE SEQUENCE [LARGE SCALE GENOMIC DNA]</scope>
    <source>
        <strain evidence="2 3">CCFEE 6328</strain>
    </source>
</reference>
<comment type="caution">
    <text evidence="2">The sequence shown here is derived from an EMBL/GenBank/DDBJ whole genome shotgun (WGS) entry which is preliminary data.</text>
</comment>
<evidence type="ECO:0000313" key="2">
    <source>
        <dbReference type="EMBL" id="KAK5057405.1"/>
    </source>
</evidence>
<evidence type="ECO:0000256" key="1">
    <source>
        <dbReference type="SAM" id="MobiDB-lite"/>
    </source>
</evidence>
<protein>
    <recommendedName>
        <fullName evidence="4">Inhibitor of growth protein N-terminal histone-binding domain-containing protein</fullName>
    </recommendedName>
</protein>
<dbReference type="Proteomes" id="UP001345691">
    <property type="component" value="Unassembled WGS sequence"/>
</dbReference>
<accession>A0ABR0J7A4</accession>
<feature type="region of interest" description="Disordered" evidence="1">
    <location>
        <begin position="188"/>
        <end position="261"/>
    </location>
</feature>
<feature type="compositionally biased region" description="Basic and acidic residues" evidence="1">
    <location>
        <begin position="239"/>
        <end position="248"/>
    </location>
</feature>
<feature type="compositionally biased region" description="Low complexity" evidence="1">
    <location>
        <begin position="217"/>
        <end position="226"/>
    </location>
</feature>
<sequence length="261" mass="29539">MAENKILDLDDQSKGLLFELHLALRCKHEHRLLLTHVAKAMSDHMIAQVNPAYRHLGLPQDIEAKARQDLDRRLKDIQYNDLVEEFVPKIEDLQELGQKILDIDDETISSELEIKVEEYVEQKKRKRFGEVEQKLEEIENWRKKMRLNIFGDATQATIEEEADVIRSSVEAETVVAKNPPAECTLIDAVPTTPPPKFPTGMYAPSGSRTVKSRSSDSRTSLSPASPGCFVGLSTPARHFPSENPDHSSDVYLAAQEARRVR</sequence>
<organism evidence="2 3">
    <name type="scientific">Exophiala sideris</name>
    <dbReference type="NCBI Taxonomy" id="1016849"/>
    <lineage>
        <taxon>Eukaryota</taxon>
        <taxon>Fungi</taxon>
        <taxon>Dikarya</taxon>
        <taxon>Ascomycota</taxon>
        <taxon>Pezizomycotina</taxon>
        <taxon>Eurotiomycetes</taxon>
        <taxon>Chaetothyriomycetidae</taxon>
        <taxon>Chaetothyriales</taxon>
        <taxon>Herpotrichiellaceae</taxon>
        <taxon>Exophiala</taxon>
    </lineage>
</organism>
<evidence type="ECO:0008006" key="4">
    <source>
        <dbReference type="Google" id="ProtNLM"/>
    </source>
</evidence>
<proteinExistence type="predicted"/>
<evidence type="ECO:0000313" key="3">
    <source>
        <dbReference type="Proteomes" id="UP001345691"/>
    </source>
</evidence>
<dbReference type="EMBL" id="JAVRRF010000016">
    <property type="protein sequence ID" value="KAK5057405.1"/>
    <property type="molecule type" value="Genomic_DNA"/>
</dbReference>
<gene>
    <name evidence="2" type="ORF">LTR69_007446</name>
</gene>
<keyword evidence="3" id="KW-1185">Reference proteome</keyword>
<name>A0ABR0J7A4_9EURO</name>